<evidence type="ECO:0000313" key="2">
    <source>
        <dbReference type="EMBL" id="RZC72332.1"/>
    </source>
</evidence>
<evidence type="ECO:0000313" key="3">
    <source>
        <dbReference type="Proteomes" id="UP000316621"/>
    </source>
</evidence>
<organism evidence="2 3">
    <name type="scientific">Papaver somniferum</name>
    <name type="common">Opium poppy</name>
    <dbReference type="NCBI Taxonomy" id="3469"/>
    <lineage>
        <taxon>Eukaryota</taxon>
        <taxon>Viridiplantae</taxon>
        <taxon>Streptophyta</taxon>
        <taxon>Embryophyta</taxon>
        <taxon>Tracheophyta</taxon>
        <taxon>Spermatophyta</taxon>
        <taxon>Magnoliopsida</taxon>
        <taxon>Ranunculales</taxon>
        <taxon>Papaveraceae</taxon>
        <taxon>Papaveroideae</taxon>
        <taxon>Papaver</taxon>
    </lineage>
</organism>
<dbReference type="Gene3D" id="3.30.530.20">
    <property type="match status" value="1"/>
</dbReference>
<name>A0A4Y7KIX3_PAPSO</name>
<dbReference type="OrthoDB" id="1858121at2759"/>
<dbReference type="SUPFAM" id="SSF55961">
    <property type="entry name" value="Bet v1-like"/>
    <property type="match status" value="1"/>
</dbReference>
<dbReference type="Proteomes" id="UP000316621">
    <property type="component" value="Chromosome 7"/>
</dbReference>
<keyword evidence="3" id="KW-1185">Reference proteome</keyword>
<evidence type="ECO:0000259" key="1">
    <source>
        <dbReference type="SMART" id="SM01037"/>
    </source>
</evidence>
<sequence length="101" mass="11479">MAANHNKPSGVRTRAKVTAMDHQNMSFTFTVIDGYLSDDYTSFTNTLTATTPTQRDGNYNCLVKWSVLYQKANENVLDPTYFVKMLEDFTKELDANLLKEA</sequence>
<reference evidence="2 3" key="1">
    <citation type="journal article" date="2018" name="Science">
        <title>The opium poppy genome and morphinan production.</title>
        <authorList>
            <person name="Guo L."/>
            <person name="Winzer T."/>
            <person name="Yang X."/>
            <person name="Li Y."/>
            <person name="Ning Z."/>
            <person name="He Z."/>
            <person name="Teodor R."/>
            <person name="Lu Y."/>
            <person name="Bowser T.A."/>
            <person name="Graham I.A."/>
            <person name="Ye K."/>
        </authorList>
    </citation>
    <scope>NUCLEOTIDE SEQUENCE [LARGE SCALE GENOMIC DNA]</scope>
    <source>
        <strain evidence="3">cv. HN1</strain>
        <tissue evidence="2">Leaves</tissue>
    </source>
</reference>
<dbReference type="PANTHER" id="PTHR31907">
    <property type="entry name" value="MLP-LIKE PROTEIN 423"/>
    <property type="match status" value="1"/>
</dbReference>
<proteinExistence type="predicted"/>
<dbReference type="SMART" id="SM01037">
    <property type="entry name" value="Bet_v_1"/>
    <property type="match status" value="1"/>
</dbReference>
<dbReference type="Gramene" id="RZC72332">
    <property type="protein sequence ID" value="RZC72332"/>
    <property type="gene ID" value="C5167_035475"/>
</dbReference>
<dbReference type="InterPro" id="IPR000916">
    <property type="entry name" value="Bet_v_I/MLP"/>
</dbReference>
<dbReference type="InterPro" id="IPR051761">
    <property type="entry name" value="MLP-like_ligand-binding"/>
</dbReference>
<dbReference type="EMBL" id="CM010721">
    <property type="protein sequence ID" value="RZC72332.1"/>
    <property type="molecule type" value="Genomic_DNA"/>
</dbReference>
<dbReference type="GO" id="GO:0006952">
    <property type="term" value="P:defense response"/>
    <property type="evidence" value="ECO:0007669"/>
    <property type="project" value="InterPro"/>
</dbReference>
<dbReference type="InterPro" id="IPR023393">
    <property type="entry name" value="START-like_dom_sf"/>
</dbReference>
<dbReference type="AlphaFoldDB" id="A0A4Y7KIX3"/>
<protein>
    <recommendedName>
        <fullName evidence="1">Bet v I/Major latex protein domain-containing protein</fullName>
    </recommendedName>
</protein>
<dbReference type="Pfam" id="PF00407">
    <property type="entry name" value="Bet_v_1"/>
    <property type="match status" value="1"/>
</dbReference>
<accession>A0A4Y7KIX3</accession>
<feature type="domain" description="Bet v I/Major latex protein" evidence="1">
    <location>
        <begin position="2"/>
        <end position="100"/>
    </location>
</feature>
<gene>
    <name evidence="2" type="ORF">C5167_035475</name>
</gene>